<protein>
    <recommendedName>
        <fullName evidence="1">Retrovirus-related Pol polyprotein from transposon TNT 1-94-like beta-barrel domain-containing protein</fullName>
    </recommendedName>
</protein>
<evidence type="ECO:0000313" key="2">
    <source>
        <dbReference type="EMBL" id="KAL0318774.1"/>
    </source>
</evidence>
<gene>
    <name evidence="2" type="ORF">Sangu_2033600</name>
</gene>
<dbReference type="AlphaFoldDB" id="A0AAW2LK47"/>
<organism evidence="2">
    <name type="scientific">Sesamum angustifolium</name>
    <dbReference type="NCBI Taxonomy" id="2727405"/>
    <lineage>
        <taxon>Eukaryota</taxon>
        <taxon>Viridiplantae</taxon>
        <taxon>Streptophyta</taxon>
        <taxon>Embryophyta</taxon>
        <taxon>Tracheophyta</taxon>
        <taxon>Spermatophyta</taxon>
        <taxon>Magnoliopsida</taxon>
        <taxon>eudicotyledons</taxon>
        <taxon>Gunneridae</taxon>
        <taxon>Pentapetalae</taxon>
        <taxon>asterids</taxon>
        <taxon>lamiids</taxon>
        <taxon>Lamiales</taxon>
        <taxon>Pedaliaceae</taxon>
        <taxon>Sesamum</taxon>
    </lineage>
</organism>
<name>A0AAW2LK47_9LAMI</name>
<reference evidence="2" key="2">
    <citation type="journal article" date="2024" name="Plant">
        <title>Genomic evolution and insights into agronomic trait innovations of Sesamum species.</title>
        <authorList>
            <person name="Miao H."/>
            <person name="Wang L."/>
            <person name="Qu L."/>
            <person name="Liu H."/>
            <person name="Sun Y."/>
            <person name="Le M."/>
            <person name="Wang Q."/>
            <person name="Wei S."/>
            <person name="Zheng Y."/>
            <person name="Lin W."/>
            <person name="Duan Y."/>
            <person name="Cao H."/>
            <person name="Xiong S."/>
            <person name="Wang X."/>
            <person name="Wei L."/>
            <person name="Li C."/>
            <person name="Ma Q."/>
            <person name="Ju M."/>
            <person name="Zhao R."/>
            <person name="Li G."/>
            <person name="Mu C."/>
            <person name="Tian Q."/>
            <person name="Mei H."/>
            <person name="Zhang T."/>
            <person name="Gao T."/>
            <person name="Zhang H."/>
        </authorList>
    </citation>
    <scope>NUCLEOTIDE SEQUENCE</scope>
    <source>
        <strain evidence="2">G01</strain>
    </source>
</reference>
<dbReference type="InterPro" id="IPR054722">
    <property type="entry name" value="PolX-like_BBD"/>
</dbReference>
<sequence length="100" mass="11259">MTGNQDIFEKLDPNVSSQIILSDGSQRSAKGKGTIGFHTKEGNKKLITDVLSVLNLWHNLLCVGQLIQEDYSVYFDDGRCKIFDKKKNVVIANVEMRNKT</sequence>
<comment type="caution">
    <text evidence="2">The sequence shown here is derived from an EMBL/GenBank/DDBJ whole genome shotgun (WGS) entry which is preliminary data.</text>
</comment>
<proteinExistence type="predicted"/>
<evidence type="ECO:0000259" key="1">
    <source>
        <dbReference type="Pfam" id="PF22936"/>
    </source>
</evidence>
<accession>A0AAW2LK47</accession>
<feature type="domain" description="Retrovirus-related Pol polyprotein from transposon TNT 1-94-like beta-barrel" evidence="1">
    <location>
        <begin position="1"/>
        <end position="71"/>
    </location>
</feature>
<dbReference type="Pfam" id="PF22936">
    <property type="entry name" value="Pol_BBD"/>
    <property type="match status" value="1"/>
</dbReference>
<reference evidence="2" key="1">
    <citation type="submission" date="2020-06" db="EMBL/GenBank/DDBJ databases">
        <authorList>
            <person name="Li T."/>
            <person name="Hu X."/>
            <person name="Zhang T."/>
            <person name="Song X."/>
            <person name="Zhang H."/>
            <person name="Dai N."/>
            <person name="Sheng W."/>
            <person name="Hou X."/>
            <person name="Wei L."/>
        </authorList>
    </citation>
    <scope>NUCLEOTIDE SEQUENCE</scope>
    <source>
        <strain evidence="2">G01</strain>
        <tissue evidence="2">Leaf</tissue>
    </source>
</reference>
<dbReference type="EMBL" id="JACGWK010000013">
    <property type="protein sequence ID" value="KAL0318774.1"/>
    <property type="molecule type" value="Genomic_DNA"/>
</dbReference>